<dbReference type="Gene3D" id="3.40.50.2300">
    <property type="match status" value="1"/>
</dbReference>
<evidence type="ECO:0000259" key="7">
    <source>
        <dbReference type="PROSITE" id="PS50110"/>
    </source>
</evidence>
<comment type="caution">
    <text evidence="8">The sequence shown here is derived from an EMBL/GenBank/DDBJ whole genome shotgun (WGS) entry which is preliminary data.</text>
</comment>
<dbReference type="PROSITE" id="PS50110">
    <property type="entry name" value="RESPONSE_REGULATORY"/>
    <property type="match status" value="1"/>
</dbReference>
<dbReference type="SUPFAM" id="SSF52172">
    <property type="entry name" value="CheY-like"/>
    <property type="match status" value="1"/>
</dbReference>
<feature type="domain" description="Histidine kinase" evidence="6">
    <location>
        <begin position="643"/>
        <end position="824"/>
    </location>
</feature>
<keyword evidence="5" id="KW-0812">Transmembrane</keyword>
<dbReference type="InterPro" id="IPR058544">
    <property type="entry name" value="ETR1_N"/>
</dbReference>
<organism evidence="8 9">
    <name type="scientific">Legionella resiliens</name>
    <dbReference type="NCBI Taxonomy" id="2905958"/>
    <lineage>
        <taxon>Bacteria</taxon>
        <taxon>Pseudomonadati</taxon>
        <taxon>Pseudomonadota</taxon>
        <taxon>Gammaproteobacteria</taxon>
        <taxon>Legionellales</taxon>
        <taxon>Legionellaceae</taxon>
        <taxon>Legionella</taxon>
    </lineage>
</organism>
<keyword evidence="5" id="KW-0472">Membrane</keyword>
<dbReference type="SUPFAM" id="SSF47384">
    <property type="entry name" value="Homodimeric domain of signal transducing histidine kinase"/>
    <property type="match status" value="1"/>
</dbReference>
<accession>A0ABS8X759</accession>
<evidence type="ECO:0000256" key="2">
    <source>
        <dbReference type="ARBA" id="ARBA00012438"/>
    </source>
</evidence>
<dbReference type="CDD" id="cd00082">
    <property type="entry name" value="HisKA"/>
    <property type="match status" value="1"/>
</dbReference>
<feature type="modified residue" description="4-aspartylphosphate" evidence="4">
    <location>
        <position position="467"/>
    </location>
</feature>
<dbReference type="Gene3D" id="1.10.287.130">
    <property type="match status" value="1"/>
</dbReference>
<keyword evidence="8" id="KW-0547">Nucleotide-binding</keyword>
<evidence type="ECO:0000259" key="6">
    <source>
        <dbReference type="PROSITE" id="PS50109"/>
    </source>
</evidence>
<dbReference type="RefSeq" id="WP_232891197.1">
    <property type="nucleotide sequence ID" value="NZ_JAJSPM010000009.1"/>
</dbReference>
<protein>
    <recommendedName>
        <fullName evidence="2">histidine kinase</fullName>
        <ecNumber evidence="2">2.7.13.3</ecNumber>
    </recommendedName>
</protein>
<dbReference type="InterPro" id="IPR004358">
    <property type="entry name" value="Sig_transdc_His_kin-like_C"/>
</dbReference>
<dbReference type="PROSITE" id="PS50109">
    <property type="entry name" value="HIS_KIN"/>
    <property type="match status" value="2"/>
</dbReference>
<feature type="domain" description="Response regulatory" evidence="7">
    <location>
        <begin position="419"/>
        <end position="534"/>
    </location>
</feature>
<evidence type="ECO:0000256" key="4">
    <source>
        <dbReference type="PROSITE-ProRule" id="PRU00169"/>
    </source>
</evidence>
<feature type="transmembrane region" description="Helical" evidence="5">
    <location>
        <begin position="65"/>
        <end position="88"/>
    </location>
</feature>
<sequence>MNSESFFSFFKNLFSNDFMPHGHCYFWRPDIVWLHVISDSLIALSYFAIPIILIFFMLKRKDFPFPWVLIMFGAFILLCGTTHVMGVVTLWDPLYRLDGIIKAATAGISVLTTIMLVPLIPMALSLKSPKELEAANLQLADANEKLKEIDRLKDNFFSNISHELRTPLTLIIAPLESFLAKDYGSISTAQRNALETMHNNSIRLYQMVNSILDFAKISAQKIVVTREPVDIVALTQSITDEFNPLLKQKNINMQFKCPVPQKIVSLDRYLYERILFNLLSNATKFTLDQGLVSILLHFEGEKVILTVKDSGIGISKEDQEKLFQRFQQVEGSATRRFEGTGLGLALVKEFALLLEGDVTVESTLNKGCTFAVEITAPPATLEGETGTKSLEGRFQKFATTPVLENQLAKDKSISTKVSKILIAEDNLELGTYTASLLNEFAETKLTRDGEEAWATIQKWKPDLALLDVMMPKRDGISLCREIKSSPKTAHISVVLLTALTHRDALVRGWEAGADEYLFKPFHPKELITRIKLLLAHSIDNKLLQELNRKLIDSARLAGMSDVAKSMLHNVGNVLNSVNITTNLLLERLSKSEINNLTQLTDWLNTVIEDPKVLTDDKQKQAYLIDYFTELNNTLLEEQKECVEDVKMLNKYIQHIKDIVTLQQKEDRPLGVIQEVNIAEVLDESLRISLHDVTDIKIVKNYNDMLKAVLDKMKLEDILVNLMINAKEALQEGTPKEKYLIIHAKTKVVNDKEWLEIDIEDNGIGIPPDILNKIFTFGFTTKSENCGFGLHFSALSTKEMSGKLSVTSPGEYKGAIFSLKLPTVPPHTKKWVKITT</sequence>
<comment type="catalytic activity">
    <reaction evidence="1">
        <text>ATP + protein L-histidine = ADP + protein N-phospho-L-histidine.</text>
        <dbReference type="EC" id="2.7.13.3"/>
    </reaction>
</comment>
<dbReference type="CDD" id="cd16922">
    <property type="entry name" value="HATPase_EvgS-ArcB-TorS-like"/>
    <property type="match status" value="1"/>
</dbReference>
<evidence type="ECO:0000256" key="5">
    <source>
        <dbReference type="SAM" id="Phobius"/>
    </source>
</evidence>
<evidence type="ECO:0000256" key="1">
    <source>
        <dbReference type="ARBA" id="ARBA00000085"/>
    </source>
</evidence>
<dbReference type="SMART" id="SM00448">
    <property type="entry name" value="REC"/>
    <property type="match status" value="1"/>
</dbReference>
<dbReference type="Pfam" id="PF02518">
    <property type="entry name" value="HATPase_c"/>
    <property type="match status" value="2"/>
</dbReference>
<reference evidence="8 9" key="1">
    <citation type="journal article" date="2024" name="Pathogens">
        <title>Characterization of a Novel Species of Legionella Isolated from a Healthcare Facility: Legionella resiliens sp. nov.</title>
        <authorList>
            <person name="Cristino S."/>
            <person name="Pascale M.R."/>
            <person name="Marino F."/>
            <person name="Derelitto C."/>
            <person name="Salaris S."/>
            <person name="Orsini M."/>
            <person name="Squarzoni S."/>
            <person name="Grottola A."/>
            <person name="Girolamini L."/>
        </authorList>
    </citation>
    <scope>NUCLEOTIDE SEQUENCE [LARGE SCALE GENOMIC DNA]</scope>
    <source>
        <strain evidence="8 9">8cVS16</strain>
    </source>
</reference>
<dbReference type="EMBL" id="JAJTND010000005">
    <property type="protein sequence ID" value="MCE3533514.1"/>
    <property type="molecule type" value="Genomic_DNA"/>
</dbReference>
<dbReference type="Pfam" id="PF00512">
    <property type="entry name" value="HisKA"/>
    <property type="match status" value="1"/>
</dbReference>
<evidence type="ECO:0000313" key="9">
    <source>
        <dbReference type="Proteomes" id="UP001320170"/>
    </source>
</evidence>
<dbReference type="GO" id="GO:0005524">
    <property type="term" value="F:ATP binding"/>
    <property type="evidence" value="ECO:0007669"/>
    <property type="project" value="UniProtKB-KW"/>
</dbReference>
<dbReference type="InterPro" id="IPR001789">
    <property type="entry name" value="Sig_transdc_resp-reg_receiver"/>
</dbReference>
<dbReference type="Proteomes" id="UP001320170">
    <property type="component" value="Unassembled WGS sequence"/>
</dbReference>
<dbReference type="InterPro" id="IPR005467">
    <property type="entry name" value="His_kinase_dom"/>
</dbReference>
<dbReference type="InterPro" id="IPR011006">
    <property type="entry name" value="CheY-like_superfamily"/>
</dbReference>
<dbReference type="InterPro" id="IPR036097">
    <property type="entry name" value="HisK_dim/P_sf"/>
</dbReference>
<dbReference type="InterPro" id="IPR003594">
    <property type="entry name" value="HATPase_dom"/>
</dbReference>
<dbReference type="SMART" id="SM00388">
    <property type="entry name" value="HisKA"/>
    <property type="match status" value="1"/>
</dbReference>
<dbReference type="Pfam" id="PF25487">
    <property type="entry name" value="ETR1_N"/>
    <property type="match status" value="1"/>
</dbReference>
<feature type="domain" description="Histidine kinase" evidence="6">
    <location>
        <begin position="159"/>
        <end position="378"/>
    </location>
</feature>
<evidence type="ECO:0000313" key="8">
    <source>
        <dbReference type="EMBL" id="MCE3533514.1"/>
    </source>
</evidence>
<dbReference type="Pfam" id="PF00072">
    <property type="entry name" value="Response_reg"/>
    <property type="match status" value="1"/>
</dbReference>
<evidence type="ECO:0000256" key="3">
    <source>
        <dbReference type="ARBA" id="ARBA00022553"/>
    </source>
</evidence>
<dbReference type="Gene3D" id="3.30.565.10">
    <property type="entry name" value="Histidine kinase-like ATPase, C-terminal domain"/>
    <property type="match status" value="2"/>
</dbReference>
<dbReference type="EC" id="2.7.13.3" evidence="2"/>
<dbReference type="SMART" id="SM00387">
    <property type="entry name" value="HATPase_c"/>
    <property type="match status" value="2"/>
</dbReference>
<dbReference type="InterPro" id="IPR003661">
    <property type="entry name" value="HisK_dim/P_dom"/>
</dbReference>
<keyword evidence="3 4" id="KW-0597">Phosphoprotein</keyword>
<feature type="transmembrane region" description="Helical" evidence="5">
    <location>
        <begin position="32"/>
        <end position="58"/>
    </location>
</feature>
<gene>
    <name evidence="8" type="ORF">LXO92_14160</name>
</gene>
<dbReference type="InterPro" id="IPR036890">
    <property type="entry name" value="HATPase_C_sf"/>
</dbReference>
<dbReference type="PRINTS" id="PR00344">
    <property type="entry name" value="BCTRLSENSOR"/>
</dbReference>
<dbReference type="SUPFAM" id="SSF55874">
    <property type="entry name" value="ATPase domain of HSP90 chaperone/DNA topoisomerase II/histidine kinase"/>
    <property type="match status" value="2"/>
</dbReference>
<keyword evidence="8" id="KW-0067">ATP-binding</keyword>
<dbReference type="PANTHER" id="PTHR43547:SF2">
    <property type="entry name" value="HYBRID SIGNAL TRANSDUCTION HISTIDINE KINASE C"/>
    <property type="match status" value="1"/>
</dbReference>
<dbReference type="PANTHER" id="PTHR43547">
    <property type="entry name" value="TWO-COMPONENT HISTIDINE KINASE"/>
    <property type="match status" value="1"/>
</dbReference>
<keyword evidence="5" id="KW-1133">Transmembrane helix</keyword>
<proteinExistence type="predicted"/>
<name>A0ABS8X759_9GAMM</name>
<keyword evidence="9" id="KW-1185">Reference proteome</keyword>